<protein>
    <submittedName>
        <fullName evidence="1">Uncharacterized protein</fullName>
    </submittedName>
</protein>
<evidence type="ECO:0000313" key="1">
    <source>
        <dbReference type="EMBL" id="KAI8529933.1"/>
    </source>
</evidence>
<dbReference type="Proteomes" id="UP001062846">
    <property type="component" value="Chromosome 11"/>
</dbReference>
<name>A0ACC0LP65_RHOML</name>
<accession>A0ACC0LP65</accession>
<keyword evidence="2" id="KW-1185">Reference proteome</keyword>
<gene>
    <name evidence="1" type="ORF">RHMOL_Rhmol11G0014000</name>
</gene>
<proteinExistence type="predicted"/>
<dbReference type="EMBL" id="CM046398">
    <property type="protein sequence ID" value="KAI8529933.1"/>
    <property type="molecule type" value="Genomic_DNA"/>
</dbReference>
<sequence>MNNLSQLHISFPHVGCPKKLLFLYPKRSIFDQQRNQILSSPFCEITVSPIPTSPNLSEYARIYFYLIPNTCFCQNLNFSCP</sequence>
<evidence type="ECO:0000313" key="2">
    <source>
        <dbReference type="Proteomes" id="UP001062846"/>
    </source>
</evidence>
<reference evidence="1" key="1">
    <citation type="submission" date="2022-02" db="EMBL/GenBank/DDBJ databases">
        <title>Plant Genome Project.</title>
        <authorList>
            <person name="Zhang R.-G."/>
        </authorList>
    </citation>
    <scope>NUCLEOTIDE SEQUENCE</scope>
    <source>
        <strain evidence="1">AT1</strain>
    </source>
</reference>
<organism evidence="1 2">
    <name type="scientific">Rhododendron molle</name>
    <name type="common">Chinese azalea</name>
    <name type="synonym">Azalea mollis</name>
    <dbReference type="NCBI Taxonomy" id="49168"/>
    <lineage>
        <taxon>Eukaryota</taxon>
        <taxon>Viridiplantae</taxon>
        <taxon>Streptophyta</taxon>
        <taxon>Embryophyta</taxon>
        <taxon>Tracheophyta</taxon>
        <taxon>Spermatophyta</taxon>
        <taxon>Magnoliopsida</taxon>
        <taxon>eudicotyledons</taxon>
        <taxon>Gunneridae</taxon>
        <taxon>Pentapetalae</taxon>
        <taxon>asterids</taxon>
        <taxon>Ericales</taxon>
        <taxon>Ericaceae</taxon>
        <taxon>Ericoideae</taxon>
        <taxon>Rhodoreae</taxon>
        <taxon>Rhododendron</taxon>
    </lineage>
</organism>
<comment type="caution">
    <text evidence="1">The sequence shown here is derived from an EMBL/GenBank/DDBJ whole genome shotgun (WGS) entry which is preliminary data.</text>
</comment>